<protein>
    <submittedName>
        <fullName evidence="1">Uncharacterized protein</fullName>
    </submittedName>
</protein>
<reference evidence="1 2" key="1">
    <citation type="submission" date="2020-12" db="EMBL/GenBank/DDBJ databases">
        <title>FDA dAtabase for Regulatory Grade micrObial Sequences (FDA-ARGOS): Supporting development and validation of Infectious Disease Dx tests.</title>
        <authorList>
            <person name="Sproer C."/>
            <person name="Gronow S."/>
            <person name="Severitt S."/>
            <person name="Schroder I."/>
            <person name="Tallon L."/>
            <person name="Sadzewicz L."/>
            <person name="Zhao X."/>
            <person name="Boylan J."/>
            <person name="Ott S."/>
            <person name="Bowen H."/>
            <person name="Vavikolanu K."/>
            <person name="Mehta A."/>
            <person name="Aluvathingal J."/>
            <person name="Nadendla S."/>
            <person name="Lowell S."/>
            <person name="Myers T."/>
            <person name="Yan Y."/>
            <person name="Sichtig H."/>
        </authorList>
    </citation>
    <scope>NUCLEOTIDE SEQUENCE [LARGE SCALE GENOMIC DNA]</scope>
    <source>
        <strain evidence="1 2">FDAARGOS_890</strain>
    </source>
</reference>
<name>A0A7T2YWZ0_9BURK</name>
<dbReference type="AlphaFoldDB" id="A0A7T2YWZ0"/>
<accession>A0A7T2YWZ0</accession>
<organism evidence="1 2">
    <name type="scientific">Delftia lacustris</name>
    <dbReference type="NCBI Taxonomy" id="558537"/>
    <lineage>
        <taxon>Bacteria</taxon>
        <taxon>Pseudomonadati</taxon>
        <taxon>Pseudomonadota</taxon>
        <taxon>Betaproteobacteria</taxon>
        <taxon>Burkholderiales</taxon>
        <taxon>Comamonadaceae</taxon>
        <taxon>Delftia</taxon>
    </lineage>
</organism>
<proteinExistence type="predicted"/>
<dbReference type="RefSeq" id="WP_155524830.1">
    <property type="nucleotide sequence ID" value="NZ_CP065748.1"/>
</dbReference>
<gene>
    <name evidence="1" type="ORF">I6G47_10720</name>
</gene>
<dbReference type="Proteomes" id="UP000595064">
    <property type="component" value="Chromosome"/>
</dbReference>
<dbReference type="EMBL" id="CP065748">
    <property type="protein sequence ID" value="QPS83502.1"/>
    <property type="molecule type" value="Genomic_DNA"/>
</dbReference>
<keyword evidence="2" id="KW-1185">Reference proteome</keyword>
<evidence type="ECO:0000313" key="2">
    <source>
        <dbReference type="Proteomes" id="UP000595064"/>
    </source>
</evidence>
<evidence type="ECO:0000313" key="1">
    <source>
        <dbReference type="EMBL" id="QPS83502.1"/>
    </source>
</evidence>
<sequence length="103" mass="11397">MDALVQAVASAHLRFFEELAGKFDLIARELPAEHQFQAGDYATRDGTDVQLVIYANDRYADFKCIKAPRAGWIGVGEVEHNGQWKYTPLTAEEARGMGAEIPA</sequence>
<dbReference type="KEGG" id="dla:I6G47_10720"/>